<evidence type="ECO:0000313" key="3">
    <source>
        <dbReference type="Proteomes" id="UP001430306"/>
    </source>
</evidence>
<comment type="caution">
    <text evidence="2">The sequence shown here is derived from an EMBL/GenBank/DDBJ whole genome shotgun (WGS) entry which is preliminary data.</text>
</comment>
<name>A0ABS8NCY5_9BACT</name>
<reference evidence="2" key="1">
    <citation type="submission" date="2021-11" db="EMBL/GenBank/DDBJ databases">
        <title>Genome sequence.</title>
        <authorList>
            <person name="Sun Q."/>
        </authorList>
    </citation>
    <scope>NUCLEOTIDE SEQUENCE</scope>
    <source>
        <strain evidence="2">JC740</strain>
    </source>
</reference>
<evidence type="ECO:0008006" key="4">
    <source>
        <dbReference type="Google" id="ProtNLM"/>
    </source>
</evidence>
<keyword evidence="3" id="KW-1185">Reference proteome</keyword>
<gene>
    <name evidence="2" type="ORF">LOC71_03935</name>
</gene>
<accession>A0ABS8NCY5</accession>
<sequence length="380" mass="42467">MPSFTPRRQSLLFASTPPASPSNGKAYAFQIPTIALLTATMLFPSIVNAQTKKSAEKGGNAERFQITARASEIDPRVKAYPEINFLIDDAKGKPADQQQAMFNPNVPARGQLVIWLMGHNSRLFDRLGDYGLHAIRVHYANKWFSICCQQKPVPASCRGDLRLEAATGEDFSDEVDLAKPDGMAERAFQFVRWLAKKNSPGNWEQFLNADGTDLNWDKVIVAGSSHGSTTASRFAKHQRVARVVALCGPRDQYQSWQSLPSATPANRYFVFSHVLDGGWVDDHYCRSWEMLGLNEFGPIVNVDEVSPPYKNTRRLITDFDVNGDARRAHSSVQPGGSAYKDPKTGEFKHEAVWRYLFTHPVDEVGTPSPRDPDCLHDQKQ</sequence>
<dbReference type="InterPro" id="IPR029058">
    <property type="entry name" value="AB_hydrolase_fold"/>
</dbReference>
<evidence type="ECO:0000313" key="2">
    <source>
        <dbReference type="EMBL" id="MCC9641412.1"/>
    </source>
</evidence>
<organism evidence="2 3">
    <name type="scientific">Rhodopirellula halodulae</name>
    <dbReference type="NCBI Taxonomy" id="2894198"/>
    <lineage>
        <taxon>Bacteria</taxon>
        <taxon>Pseudomonadati</taxon>
        <taxon>Planctomycetota</taxon>
        <taxon>Planctomycetia</taxon>
        <taxon>Pirellulales</taxon>
        <taxon>Pirellulaceae</taxon>
        <taxon>Rhodopirellula</taxon>
    </lineage>
</organism>
<dbReference type="SUPFAM" id="SSF53474">
    <property type="entry name" value="alpha/beta-Hydrolases"/>
    <property type="match status" value="1"/>
</dbReference>
<feature type="region of interest" description="Disordered" evidence="1">
    <location>
        <begin position="1"/>
        <end position="21"/>
    </location>
</feature>
<dbReference type="Proteomes" id="UP001430306">
    <property type="component" value="Unassembled WGS sequence"/>
</dbReference>
<proteinExistence type="predicted"/>
<evidence type="ECO:0000256" key="1">
    <source>
        <dbReference type="SAM" id="MobiDB-lite"/>
    </source>
</evidence>
<protein>
    <recommendedName>
        <fullName evidence="4">Secreted protein</fullName>
    </recommendedName>
</protein>
<dbReference type="Gene3D" id="3.40.50.1820">
    <property type="entry name" value="alpha/beta hydrolase"/>
    <property type="match status" value="1"/>
</dbReference>
<dbReference type="NCBIfam" id="NF047580">
    <property type="entry name" value="BPSS1187_fam"/>
    <property type="match status" value="1"/>
</dbReference>
<dbReference type="InterPro" id="IPR058180">
    <property type="entry name" value="BPSS1187-like"/>
</dbReference>
<dbReference type="EMBL" id="JAJKFW010000006">
    <property type="protein sequence ID" value="MCC9641412.1"/>
    <property type="molecule type" value="Genomic_DNA"/>
</dbReference>